<dbReference type="PIRSF" id="PIRSF000641">
    <property type="entry name" value="SRK"/>
    <property type="match status" value="1"/>
</dbReference>
<evidence type="ECO:0000313" key="22">
    <source>
        <dbReference type="EMBL" id="WJZ99036.1"/>
    </source>
</evidence>
<evidence type="ECO:0000256" key="7">
    <source>
        <dbReference type="ARBA" id="ARBA00022741"/>
    </source>
</evidence>
<dbReference type="InterPro" id="IPR008271">
    <property type="entry name" value="Ser/Thr_kinase_AS"/>
</dbReference>
<feature type="binding site" evidence="18">
    <location>
        <position position="581"/>
    </location>
    <ligand>
        <name>ATP</name>
        <dbReference type="ChEBI" id="CHEBI:30616"/>
    </ligand>
</feature>
<keyword evidence="14" id="KW-0325">Glycoprotein</keyword>
<dbReference type="CDD" id="cd14066">
    <property type="entry name" value="STKc_IRAK"/>
    <property type="match status" value="1"/>
</dbReference>
<feature type="chain" id="PRO_5045937549" description="Receptor-like serine/threonine-protein kinase" evidence="19">
    <location>
        <begin position="22"/>
        <end position="870"/>
    </location>
</feature>
<keyword evidence="11" id="KW-0472">Membrane</keyword>
<keyword evidence="23" id="KW-1185">Reference proteome</keyword>
<keyword evidence="7 17" id="KW-0547">Nucleotide-binding</keyword>
<evidence type="ECO:0000256" key="5">
    <source>
        <dbReference type="ARBA" id="ARBA00022692"/>
    </source>
</evidence>
<evidence type="ECO:0000256" key="3">
    <source>
        <dbReference type="ARBA" id="ARBA00022536"/>
    </source>
</evidence>
<dbReference type="PROSITE" id="PS50927">
    <property type="entry name" value="BULB_LECTIN"/>
    <property type="match status" value="1"/>
</dbReference>
<evidence type="ECO:0000313" key="23">
    <source>
        <dbReference type="Proteomes" id="UP001227230"/>
    </source>
</evidence>
<dbReference type="Proteomes" id="UP001227230">
    <property type="component" value="Chromosome 12"/>
</dbReference>
<dbReference type="CDD" id="cd00028">
    <property type="entry name" value="B_lectin"/>
    <property type="match status" value="1"/>
</dbReference>
<dbReference type="SUPFAM" id="SSF51110">
    <property type="entry name" value="alpha-D-mannose-specific plant lectins"/>
    <property type="match status" value="1"/>
</dbReference>
<dbReference type="InterPro" id="IPR036426">
    <property type="entry name" value="Bulb-type_lectin_dom_sf"/>
</dbReference>
<comment type="similarity">
    <text evidence="17">Belongs to the protein kinase superfamily. Ser/Thr protein kinase family.</text>
</comment>
<dbReference type="Gene3D" id="1.10.510.10">
    <property type="entry name" value="Transferase(Phosphotransferase) domain 1"/>
    <property type="match status" value="1"/>
</dbReference>
<keyword evidence="4 17" id="KW-0808">Transferase</keyword>
<proteinExistence type="inferred from homology"/>
<protein>
    <recommendedName>
        <fullName evidence="17">Receptor-like serine/threonine-protein kinase</fullName>
        <ecNumber evidence="17">2.7.11.1</ecNumber>
    </recommendedName>
</protein>
<evidence type="ECO:0000259" key="20">
    <source>
        <dbReference type="PROSITE" id="PS50011"/>
    </source>
</evidence>
<evidence type="ECO:0000256" key="14">
    <source>
        <dbReference type="ARBA" id="ARBA00023180"/>
    </source>
</evidence>
<evidence type="ECO:0000256" key="6">
    <source>
        <dbReference type="ARBA" id="ARBA00022729"/>
    </source>
</evidence>
<evidence type="ECO:0000256" key="4">
    <source>
        <dbReference type="ARBA" id="ARBA00022679"/>
    </source>
</evidence>
<dbReference type="InterPro" id="IPR024171">
    <property type="entry name" value="SRK-like_kinase"/>
</dbReference>
<dbReference type="PANTHER" id="PTHR47976:SF30">
    <property type="entry name" value="RECEPTOR-LIKE SERINE_THREONINE-PROTEIN KINASE"/>
    <property type="match status" value="1"/>
</dbReference>
<comment type="catalytic activity">
    <reaction evidence="16 17">
        <text>L-seryl-[protein] + ATP = O-phospho-L-seryl-[protein] + ADP + H(+)</text>
        <dbReference type="Rhea" id="RHEA:17989"/>
        <dbReference type="Rhea" id="RHEA-COMP:9863"/>
        <dbReference type="Rhea" id="RHEA-COMP:11604"/>
        <dbReference type="ChEBI" id="CHEBI:15378"/>
        <dbReference type="ChEBI" id="CHEBI:29999"/>
        <dbReference type="ChEBI" id="CHEBI:30616"/>
        <dbReference type="ChEBI" id="CHEBI:83421"/>
        <dbReference type="ChEBI" id="CHEBI:456216"/>
        <dbReference type="EC" id="2.7.11.1"/>
    </reaction>
</comment>
<evidence type="ECO:0000256" key="18">
    <source>
        <dbReference type="PROSITE-ProRule" id="PRU10141"/>
    </source>
</evidence>
<organism evidence="22 23">
    <name type="scientific">Vitis vinifera</name>
    <name type="common">Grape</name>
    <dbReference type="NCBI Taxonomy" id="29760"/>
    <lineage>
        <taxon>Eukaryota</taxon>
        <taxon>Viridiplantae</taxon>
        <taxon>Streptophyta</taxon>
        <taxon>Embryophyta</taxon>
        <taxon>Tracheophyta</taxon>
        <taxon>Spermatophyta</taxon>
        <taxon>Magnoliopsida</taxon>
        <taxon>eudicotyledons</taxon>
        <taxon>Gunneridae</taxon>
        <taxon>Pentapetalae</taxon>
        <taxon>rosids</taxon>
        <taxon>Vitales</taxon>
        <taxon>Vitaceae</taxon>
        <taxon>Viteae</taxon>
        <taxon>Vitis</taxon>
    </lineage>
</organism>
<comment type="catalytic activity">
    <reaction evidence="15 17">
        <text>L-threonyl-[protein] + ATP = O-phospho-L-threonyl-[protein] + ADP + H(+)</text>
        <dbReference type="Rhea" id="RHEA:46608"/>
        <dbReference type="Rhea" id="RHEA-COMP:11060"/>
        <dbReference type="Rhea" id="RHEA-COMP:11605"/>
        <dbReference type="ChEBI" id="CHEBI:15378"/>
        <dbReference type="ChEBI" id="CHEBI:30013"/>
        <dbReference type="ChEBI" id="CHEBI:30616"/>
        <dbReference type="ChEBI" id="CHEBI:61977"/>
        <dbReference type="ChEBI" id="CHEBI:456216"/>
        <dbReference type="EC" id="2.7.11.1"/>
    </reaction>
</comment>
<feature type="domain" description="Protein kinase" evidence="20">
    <location>
        <begin position="553"/>
        <end position="837"/>
    </location>
</feature>
<evidence type="ECO:0000256" key="10">
    <source>
        <dbReference type="ARBA" id="ARBA00022989"/>
    </source>
</evidence>
<dbReference type="Pfam" id="PF00069">
    <property type="entry name" value="Pkinase"/>
    <property type="match status" value="1"/>
</dbReference>
<dbReference type="PROSITE" id="PS00108">
    <property type="entry name" value="PROTEIN_KINASE_ST"/>
    <property type="match status" value="1"/>
</dbReference>
<evidence type="ECO:0000256" key="2">
    <source>
        <dbReference type="ARBA" id="ARBA00022527"/>
    </source>
</evidence>
<dbReference type="EC" id="2.7.11.1" evidence="17"/>
<feature type="signal peptide" evidence="19">
    <location>
        <begin position="1"/>
        <end position="21"/>
    </location>
</feature>
<keyword evidence="6 19" id="KW-0732">Signal</keyword>
<evidence type="ECO:0000256" key="19">
    <source>
        <dbReference type="SAM" id="SignalP"/>
    </source>
</evidence>
<keyword evidence="8 17" id="KW-0418">Kinase</keyword>
<dbReference type="InterPro" id="IPR000719">
    <property type="entry name" value="Prot_kinase_dom"/>
</dbReference>
<gene>
    <name evidence="22" type="ORF">VitviT2T_017515</name>
</gene>
<dbReference type="PROSITE" id="PS00107">
    <property type="entry name" value="PROTEIN_KINASE_ATP"/>
    <property type="match status" value="1"/>
</dbReference>
<evidence type="ECO:0000256" key="11">
    <source>
        <dbReference type="ARBA" id="ARBA00023136"/>
    </source>
</evidence>
<dbReference type="SUPFAM" id="SSF56112">
    <property type="entry name" value="Protein kinase-like (PK-like)"/>
    <property type="match status" value="1"/>
</dbReference>
<dbReference type="InterPro" id="IPR017441">
    <property type="entry name" value="Protein_kinase_ATP_BS"/>
</dbReference>
<evidence type="ECO:0000256" key="12">
    <source>
        <dbReference type="ARBA" id="ARBA00023157"/>
    </source>
</evidence>
<dbReference type="PROSITE" id="PS50011">
    <property type="entry name" value="PROTEIN_KINASE_DOM"/>
    <property type="match status" value="1"/>
</dbReference>
<reference evidence="22 23" key="1">
    <citation type="journal article" date="2023" name="Hortic Res">
        <title>The complete reference genome for grapevine (Vitis vinifera L.) genetics and breeding.</title>
        <authorList>
            <person name="Shi X."/>
            <person name="Cao S."/>
            <person name="Wang X."/>
            <person name="Huang S."/>
            <person name="Wang Y."/>
            <person name="Liu Z."/>
            <person name="Liu W."/>
            <person name="Leng X."/>
            <person name="Peng Y."/>
            <person name="Wang N."/>
            <person name="Wang Y."/>
            <person name="Ma Z."/>
            <person name="Xu X."/>
            <person name="Zhang F."/>
            <person name="Xue H."/>
            <person name="Zhong H."/>
            <person name="Wang Y."/>
            <person name="Zhang K."/>
            <person name="Velt A."/>
            <person name="Avia K."/>
            <person name="Holtgrawe D."/>
            <person name="Grimplet J."/>
            <person name="Matus J.T."/>
            <person name="Ware D."/>
            <person name="Wu X."/>
            <person name="Wang H."/>
            <person name="Liu C."/>
            <person name="Fang Y."/>
            <person name="Rustenholz C."/>
            <person name="Cheng Z."/>
            <person name="Xiao H."/>
            <person name="Zhou Y."/>
        </authorList>
    </citation>
    <scope>NUCLEOTIDE SEQUENCE [LARGE SCALE GENOMIC DNA]</scope>
    <source>
        <strain evidence="23">cv. Pinot noir / PN40024</strain>
        <tissue evidence="22">Leaf</tissue>
    </source>
</reference>
<name>A0ABY9CV47_VITVI</name>
<sequence>MGINYVHFLVILFSSYHLVNAQDASYPVSNITSSWIFNNPSDNFIYSLSIRYLFNALDVYYPVANLSSLWINNPSPDHYVLSDDKSMLMPILHMTSTRNAGFVCGFYCNYECGGYLFAVLIFPYGSIDSSGNDPVVEFPKVVWSANRNNLVGANATLQLTGEGDLILKEANGTVVWSTSTSGESVVGLRLTKTGNLILFDSNNTSVWQSFDHPTDSLIPGQTLVSGQKMIASVSEKNWSEGFLSFYATSEGIAACVGTTPPLAYFFMRVGNTGSINVSFSKRGLFLSSDEPIWEFPTASFARYIKLEPTGQLRFYEWIKNSWRALLFPLLRDLDCLYPMTCGKYGICSNGQCSCPKPADGETSYFRQISYNEPHLGCSEITPLSREASHYHSLLELKETTSFSFAPELDASTDIESCKRACLKNYSCKAAVFLTAADNRLCYLPSEIFSLMNIEVYSTLLNSTTFLKVQNVPKIESPPAVTDLIPDSPPPSKKISVILLLSLEAFLCLFLAVMACYFLSLGFKDAKEDEEDYLHQVPGMPTRFSHEILVVATKNFSQKLGKGGFGSVFKGILSDGTKVAVKCLDVFCQAKNSFLAEVETIGGIHHMNLVRLVGYCVKKSKRLLVYEYMYNGSLDKWIFDRSSGLALDWQTRRKIILNIARGLAYLHEECQKKIVHLDIKPQNILLDENFNAKVSDFGLSKLIDRDQSQVVTTLRGTLGYLAPEWFSSAITEKVDVYSFGVVTLEILCGRKNLDRSQPEGDTHLLCLFKQRAEEDQLLDLVDKNSEDMQAHGAEVVEMMRLAAWCLQGEVTKRPSMSVVVKVLEGVINVEGNLEYNFFYPAVPIGTEAVGHRENNVIIASPLLPSVLSGPR</sequence>
<evidence type="ECO:0000256" key="15">
    <source>
        <dbReference type="ARBA" id="ARBA00047899"/>
    </source>
</evidence>
<accession>A0ABY9CV47</accession>
<keyword evidence="5" id="KW-0812">Transmembrane</keyword>
<keyword evidence="10" id="KW-1133">Transmembrane helix</keyword>
<keyword evidence="3" id="KW-0245">EGF-like domain</keyword>
<feature type="domain" description="Bulb-type lectin" evidence="21">
    <location>
        <begin position="72"/>
        <end position="211"/>
    </location>
</feature>
<dbReference type="Pfam" id="PF01453">
    <property type="entry name" value="B_lectin"/>
    <property type="match status" value="1"/>
</dbReference>
<dbReference type="SMART" id="SM00220">
    <property type="entry name" value="S_TKc"/>
    <property type="match status" value="1"/>
</dbReference>
<evidence type="ECO:0000256" key="17">
    <source>
        <dbReference type="PIRNR" id="PIRNR000641"/>
    </source>
</evidence>
<evidence type="ECO:0000256" key="8">
    <source>
        <dbReference type="ARBA" id="ARBA00022777"/>
    </source>
</evidence>
<dbReference type="SMART" id="SM00108">
    <property type="entry name" value="B_lectin"/>
    <property type="match status" value="1"/>
</dbReference>
<evidence type="ECO:0000256" key="9">
    <source>
        <dbReference type="ARBA" id="ARBA00022840"/>
    </source>
</evidence>
<evidence type="ECO:0000259" key="21">
    <source>
        <dbReference type="PROSITE" id="PS50927"/>
    </source>
</evidence>
<evidence type="ECO:0000256" key="1">
    <source>
        <dbReference type="ARBA" id="ARBA00004167"/>
    </source>
</evidence>
<dbReference type="EMBL" id="CP126659">
    <property type="protein sequence ID" value="WJZ99036.1"/>
    <property type="molecule type" value="Genomic_DNA"/>
</dbReference>
<keyword evidence="13" id="KW-0675">Receptor</keyword>
<dbReference type="PANTHER" id="PTHR47976">
    <property type="entry name" value="G-TYPE LECTIN S-RECEPTOR-LIKE SERINE/THREONINE-PROTEIN KINASE SD2-5"/>
    <property type="match status" value="1"/>
</dbReference>
<dbReference type="Gene3D" id="2.90.10.30">
    <property type="match status" value="1"/>
</dbReference>
<keyword evidence="9 17" id="KW-0067">ATP-binding</keyword>
<dbReference type="InterPro" id="IPR011009">
    <property type="entry name" value="Kinase-like_dom_sf"/>
</dbReference>
<evidence type="ECO:0000256" key="16">
    <source>
        <dbReference type="ARBA" id="ARBA00048679"/>
    </source>
</evidence>
<evidence type="ECO:0000256" key="13">
    <source>
        <dbReference type="ARBA" id="ARBA00023170"/>
    </source>
</evidence>
<keyword evidence="12" id="KW-1015">Disulfide bond</keyword>
<keyword evidence="2 17" id="KW-0723">Serine/threonine-protein kinase</keyword>
<dbReference type="Gene3D" id="3.30.200.20">
    <property type="entry name" value="Phosphorylase Kinase, domain 1"/>
    <property type="match status" value="1"/>
</dbReference>
<comment type="subcellular location">
    <subcellularLocation>
        <location evidence="1">Membrane</location>
        <topology evidence="1">Single-pass membrane protein</topology>
    </subcellularLocation>
</comment>
<dbReference type="InterPro" id="IPR051343">
    <property type="entry name" value="G-type_lectin_kinases/EP1-like"/>
</dbReference>
<dbReference type="InterPro" id="IPR001480">
    <property type="entry name" value="Bulb-type_lectin_dom"/>
</dbReference>